<evidence type="ECO:0000256" key="7">
    <source>
        <dbReference type="ARBA" id="ARBA00022764"/>
    </source>
</evidence>
<dbReference type="InterPro" id="IPR006127">
    <property type="entry name" value="ZnuA-like"/>
</dbReference>
<evidence type="ECO:0000313" key="14">
    <source>
        <dbReference type="EMBL" id="EFP97758.1"/>
    </source>
</evidence>
<dbReference type="RefSeq" id="WP_009600195.1">
    <property type="nucleotide sequence ID" value="NZ_AEIU01000050.1"/>
</dbReference>
<dbReference type="STRING" id="796620.VIBC2010_13969"/>
<keyword evidence="10" id="KW-0406">Ion transport</keyword>
<dbReference type="CDD" id="cd01019">
    <property type="entry name" value="ZnuA"/>
    <property type="match status" value="1"/>
</dbReference>
<dbReference type="EMBL" id="AEIU01000050">
    <property type="protein sequence ID" value="EFP97758.1"/>
    <property type="molecule type" value="Genomic_DNA"/>
</dbReference>
<evidence type="ECO:0000256" key="12">
    <source>
        <dbReference type="ARBA" id="ARBA00045516"/>
    </source>
</evidence>
<accession>E3BGV1</accession>
<dbReference type="GO" id="GO:0007155">
    <property type="term" value="P:cell adhesion"/>
    <property type="evidence" value="ECO:0007669"/>
    <property type="project" value="InterPro"/>
</dbReference>
<evidence type="ECO:0000256" key="10">
    <source>
        <dbReference type="ARBA" id="ARBA00023065"/>
    </source>
</evidence>
<dbReference type="NCBIfam" id="NF007091">
    <property type="entry name" value="PRK09545.1"/>
    <property type="match status" value="1"/>
</dbReference>
<dbReference type="eggNOG" id="COG4531">
    <property type="taxonomic scope" value="Bacteria"/>
</dbReference>
<evidence type="ECO:0000256" key="1">
    <source>
        <dbReference type="ARBA" id="ARBA00004418"/>
    </source>
</evidence>
<dbReference type="PANTHER" id="PTHR42953">
    <property type="entry name" value="HIGH-AFFINITY ZINC UPTAKE SYSTEM PROTEIN ZNUA-RELATED"/>
    <property type="match status" value="1"/>
</dbReference>
<keyword evidence="8" id="KW-0862">Zinc</keyword>
<evidence type="ECO:0000256" key="3">
    <source>
        <dbReference type="ARBA" id="ARBA00015915"/>
    </source>
</evidence>
<keyword evidence="6 13" id="KW-0732">Signal</keyword>
<dbReference type="Pfam" id="PF01297">
    <property type="entry name" value="ZnuA"/>
    <property type="match status" value="1"/>
</dbReference>
<name>E3BGV1_9VIBR</name>
<dbReference type="SUPFAM" id="SSF53807">
    <property type="entry name" value="Helical backbone' metal receptor"/>
    <property type="match status" value="1"/>
</dbReference>
<evidence type="ECO:0000256" key="11">
    <source>
        <dbReference type="ARBA" id="ARBA00023157"/>
    </source>
</evidence>
<comment type="similarity">
    <text evidence="2">Belongs to the bacterial solute-binding protein 9 family.</text>
</comment>
<dbReference type="AlphaFoldDB" id="E3BGV1"/>
<comment type="caution">
    <text evidence="14">The sequence shown here is derived from an EMBL/GenBank/DDBJ whole genome shotgun (WGS) entry which is preliminary data.</text>
</comment>
<dbReference type="GO" id="GO:0042597">
    <property type="term" value="C:periplasmic space"/>
    <property type="evidence" value="ECO:0007669"/>
    <property type="project" value="UniProtKB-SubCell"/>
</dbReference>
<dbReference type="Gene3D" id="3.40.50.1980">
    <property type="entry name" value="Nitrogenase molybdenum iron protein domain"/>
    <property type="match status" value="2"/>
</dbReference>
<reference evidence="14 15" key="1">
    <citation type="journal article" date="2012" name="Int. J. Syst. Evol. Microbiol.">
        <title>Vibrio caribbeanicus sp. nov., isolated from the marine sponge Scleritoderma cyanea.</title>
        <authorList>
            <person name="Hoffmann M."/>
            <person name="Monday S.R."/>
            <person name="Allard M.W."/>
            <person name="Strain E.A."/>
            <person name="Whittaker P."/>
            <person name="Naum M."/>
            <person name="McCarthy P.J."/>
            <person name="Lopez J.V."/>
            <person name="Fischer M."/>
            <person name="Brown E.W."/>
        </authorList>
    </citation>
    <scope>NUCLEOTIDE SEQUENCE [LARGE SCALE GENOMIC DNA]</scope>
    <source>
        <strain evidence="14 15">ATCC BAA-2122</strain>
    </source>
</reference>
<keyword evidence="7" id="KW-0574">Periplasm</keyword>
<dbReference type="OrthoDB" id="7346865at2"/>
<evidence type="ECO:0000256" key="8">
    <source>
        <dbReference type="ARBA" id="ARBA00022833"/>
    </source>
</evidence>
<organism evidence="14 15">
    <name type="scientific">Vibrio caribbeanicus ATCC BAA-2122</name>
    <dbReference type="NCBI Taxonomy" id="796620"/>
    <lineage>
        <taxon>Bacteria</taxon>
        <taxon>Pseudomonadati</taxon>
        <taxon>Pseudomonadota</taxon>
        <taxon>Gammaproteobacteria</taxon>
        <taxon>Vibrionales</taxon>
        <taxon>Vibrionaceae</taxon>
        <taxon>Vibrio</taxon>
    </lineage>
</organism>
<protein>
    <recommendedName>
        <fullName evidence="3">High-affinity zinc uptake system protein ZnuA</fullName>
    </recommendedName>
</protein>
<dbReference type="InterPro" id="IPR050492">
    <property type="entry name" value="Bact_metal-bind_prot9"/>
</dbReference>
<keyword evidence="5" id="KW-0479">Metal-binding</keyword>
<gene>
    <name evidence="14" type="ORF">VIBC2010_13969</name>
</gene>
<dbReference type="PRINTS" id="PR00691">
    <property type="entry name" value="ADHESINB"/>
</dbReference>
<evidence type="ECO:0000256" key="2">
    <source>
        <dbReference type="ARBA" id="ARBA00011028"/>
    </source>
</evidence>
<evidence type="ECO:0000256" key="4">
    <source>
        <dbReference type="ARBA" id="ARBA00022448"/>
    </source>
</evidence>
<dbReference type="InterPro" id="IPR006129">
    <property type="entry name" value="AdhesinB"/>
</dbReference>
<dbReference type="PANTHER" id="PTHR42953:SF3">
    <property type="entry name" value="HIGH-AFFINITY ZINC UPTAKE SYSTEM PROTEIN ZNUA"/>
    <property type="match status" value="1"/>
</dbReference>
<evidence type="ECO:0000256" key="13">
    <source>
        <dbReference type="SAM" id="SignalP"/>
    </source>
</evidence>
<dbReference type="InterPro" id="IPR035520">
    <property type="entry name" value="ZnuA"/>
</dbReference>
<keyword evidence="4" id="KW-0813">Transport</keyword>
<evidence type="ECO:0000313" key="15">
    <source>
        <dbReference type="Proteomes" id="UP000002943"/>
    </source>
</evidence>
<evidence type="ECO:0000256" key="5">
    <source>
        <dbReference type="ARBA" id="ARBA00022723"/>
    </source>
</evidence>
<feature type="signal peptide" evidence="13">
    <location>
        <begin position="1"/>
        <end position="20"/>
    </location>
</feature>
<keyword evidence="9" id="KW-0864">Zinc transport</keyword>
<proteinExistence type="inferred from homology"/>
<dbReference type="GO" id="GO:0006829">
    <property type="term" value="P:zinc ion transport"/>
    <property type="evidence" value="ECO:0007669"/>
    <property type="project" value="UniProtKB-KW"/>
</dbReference>
<feature type="chain" id="PRO_5003166439" description="High-affinity zinc uptake system protein ZnuA" evidence="13">
    <location>
        <begin position="21"/>
        <end position="291"/>
    </location>
</feature>
<comment type="function">
    <text evidence="12">Part of the ATP-binding cassette (ABC) transport system ZnuABC involved in zinc import. Binds zinc with high affinity and specificity and delivers it to the membrane permease for translocation into the cytoplasm.</text>
</comment>
<dbReference type="Proteomes" id="UP000002943">
    <property type="component" value="Unassembled WGS sequence"/>
</dbReference>
<comment type="subcellular location">
    <subcellularLocation>
        <location evidence="1">Periplasm</location>
    </subcellularLocation>
</comment>
<evidence type="ECO:0000256" key="6">
    <source>
        <dbReference type="ARBA" id="ARBA00022729"/>
    </source>
</evidence>
<evidence type="ECO:0000256" key="9">
    <source>
        <dbReference type="ARBA" id="ARBA00022906"/>
    </source>
</evidence>
<keyword evidence="11" id="KW-1015">Disulfide bond</keyword>
<keyword evidence="15" id="KW-1185">Reference proteome</keyword>
<dbReference type="FunFam" id="3.40.50.1980:FF:000006">
    <property type="entry name" value="Zinc ABC transporter substrate-binding protein ZnuA"/>
    <property type="match status" value="1"/>
</dbReference>
<dbReference type="GO" id="GO:0046872">
    <property type="term" value="F:metal ion binding"/>
    <property type="evidence" value="ECO:0007669"/>
    <property type="project" value="UniProtKB-KW"/>
</dbReference>
<sequence>MKRILFACSLFIASTMSANAASVLTSIKPIQLITLEITKGVSTPEVLLGTNTSPHDYALKPSDVKKIRGSDLVIWFGPNLEAFLTKTLAGQDNVLALSSLEDLDLREFESEHHDDGHHHGHHDPHFWLGYKPTLQVAKAISQKLAKLDAKHSHEYQKNFDAFSEKLFEQNKQIQAQLENVRSQGYYVFHDAYGYFEDDFGLKQLGHFTVSPERKPGAKTLIAIRSTLSSGKARCVFSEPQFTPAVIDSVVRGSDVNKGVLDPLGSSIEASPGGYFKFKQTLADSFEKCLTK</sequence>